<dbReference type="Proteomes" id="UP001055072">
    <property type="component" value="Unassembled WGS sequence"/>
</dbReference>
<reference evidence="1" key="1">
    <citation type="journal article" date="2021" name="Environ. Microbiol.">
        <title>Gene family expansions and transcriptome signatures uncover fungal adaptations to wood decay.</title>
        <authorList>
            <person name="Hage H."/>
            <person name="Miyauchi S."/>
            <person name="Viragh M."/>
            <person name="Drula E."/>
            <person name="Min B."/>
            <person name="Chaduli D."/>
            <person name="Navarro D."/>
            <person name="Favel A."/>
            <person name="Norest M."/>
            <person name="Lesage-Meessen L."/>
            <person name="Balint B."/>
            <person name="Merenyi Z."/>
            <person name="de Eugenio L."/>
            <person name="Morin E."/>
            <person name="Martinez A.T."/>
            <person name="Baldrian P."/>
            <person name="Stursova M."/>
            <person name="Martinez M.J."/>
            <person name="Novotny C."/>
            <person name="Magnuson J.K."/>
            <person name="Spatafora J.W."/>
            <person name="Maurice S."/>
            <person name="Pangilinan J."/>
            <person name="Andreopoulos W."/>
            <person name="LaButti K."/>
            <person name="Hundley H."/>
            <person name="Na H."/>
            <person name="Kuo A."/>
            <person name="Barry K."/>
            <person name="Lipzen A."/>
            <person name="Henrissat B."/>
            <person name="Riley R."/>
            <person name="Ahrendt S."/>
            <person name="Nagy L.G."/>
            <person name="Grigoriev I.V."/>
            <person name="Martin F."/>
            <person name="Rosso M.N."/>
        </authorList>
    </citation>
    <scope>NUCLEOTIDE SEQUENCE</scope>
    <source>
        <strain evidence="1">CBS 384.51</strain>
    </source>
</reference>
<organism evidence="1 2">
    <name type="scientific">Irpex rosettiformis</name>
    <dbReference type="NCBI Taxonomy" id="378272"/>
    <lineage>
        <taxon>Eukaryota</taxon>
        <taxon>Fungi</taxon>
        <taxon>Dikarya</taxon>
        <taxon>Basidiomycota</taxon>
        <taxon>Agaricomycotina</taxon>
        <taxon>Agaricomycetes</taxon>
        <taxon>Polyporales</taxon>
        <taxon>Irpicaceae</taxon>
        <taxon>Irpex</taxon>
    </lineage>
</organism>
<evidence type="ECO:0000313" key="1">
    <source>
        <dbReference type="EMBL" id="KAI0092987.1"/>
    </source>
</evidence>
<gene>
    <name evidence="1" type="ORF">BDY19DRAFT_400901</name>
</gene>
<sequence length="197" mass="22851">MMLINEVAPFSPVEAVVMTVPYERYTSKRKQYGWRQKSTVYFRTETSEGIPLLDALHGNVHNLLDRHEAILTGCGDKVSYHIHMHGYIPLRCQKYSYYQKHGEKFANTRAKVARQIAEAVQDFIDKRQYEEHAEDWRVGPGYIELKHLYLLELRHVASGCFQPILGVLRPTHRVPGPYIPSICLCPITAKFTCVKYR</sequence>
<protein>
    <submittedName>
        <fullName evidence="1">Uncharacterized protein</fullName>
    </submittedName>
</protein>
<comment type="caution">
    <text evidence="1">The sequence shown here is derived from an EMBL/GenBank/DDBJ whole genome shotgun (WGS) entry which is preliminary data.</text>
</comment>
<evidence type="ECO:0000313" key="2">
    <source>
        <dbReference type="Proteomes" id="UP001055072"/>
    </source>
</evidence>
<proteinExistence type="predicted"/>
<dbReference type="EMBL" id="MU274902">
    <property type="protein sequence ID" value="KAI0092987.1"/>
    <property type="molecule type" value="Genomic_DNA"/>
</dbReference>
<name>A0ACB8UF53_9APHY</name>
<keyword evidence="2" id="KW-1185">Reference proteome</keyword>
<accession>A0ACB8UF53</accession>